<reference evidence="1" key="1">
    <citation type="submission" date="2023-05" db="EMBL/GenBank/DDBJ databases">
        <authorList>
            <consortium name="ELIXIR-Norway"/>
        </authorList>
    </citation>
    <scope>NUCLEOTIDE SEQUENCE</scope>
</reference>
<gene>
    <name evidence="1" type="ORF">MRATA1EN3_LOCUS7905</name>
</gene>
<organism evidence="1 2">
    <name type="scientific">Rangifer tarandus platyrhynchus</name>
    <name type="common">Svalbard reindeer</name>
    <dbReference type="NCBI Taxonomy" id="3082113"/>
    <lineage>
        <taxon>Eukaryota</taxon>
        <taxon>Metazoa</taxon>
        <taxon>Chordata</taxon>
        <taxon>Craniata</taxon>
        <taxon>Vertebrata</taxon>
        <taxon>Euteleostomi</taxon>
        <taxon>Mammalia</taxon>
        <taxon>Eutheria</taxon>
        <taxon>Laurasiatheria</taxon>
        <taxon>Artiodactyla</taxon>
        <taxon>Ruminantia</taxon>
        <taxon>Pecora</taxon>
        <taxon>Cervidae</taxon>
        <taxon>Odocoileinae</taxon>
        <taxon>Rangifer</taxon>
    </lineage>
</organism>
<protein>
    <submittedName>
        <fullName evidence="1">Uncharacterized protein</fullName>
    </submittedName>
</protein>
<accession>A0ACB0E7P1</accession>
<evidence type="ECO:0000313" key="2">
    <source>
        <dbReference type="Proteomes" id="UP001162501"/>
    </source>
</evidence>
<evidence type="ECO:0000313" key="1">
    <source>
        <dbReference type="EMBL" id="CAI9696692.1"/>
    </source>
</evidence>
<sequence>MSRPSQLEEAGQCALKAFRTRAALQAPPEPGECVCLLFAATQPVGPCGRTVRKLGPCSLSVETLEALNGSAAAAVRPWGSHPPCGPVPTVSNILSGRGSFVVTPCDSCQLLPVCPHPRPQIGDLPCEHSVCGRLRAERSSTQSHASAPHVVDGQTVLATLHDVSVPPCKGGPQGTTSAGRNPWQGPDCAQRFEDGSVTVCVDEGLGGLPGLLPRGLGSAKM</sequence>
<dbReference type="EMBL" id="OX596101">
    <property type="protein sequence ID" value="CAI9696692.1"/>
    <property type="molecule type" value="Genomic_DNA"/>
</dbReference>
<proteinExistence type="predicted"/>
<dbReference type="Proteomes" id="UP001162501">
    <property type="component" value="Chromosome 17"/>
</dbReference>
<name>A0ACB0E7P1_RANTA</name>